<keyword evidence="3" id="KW-1185">Reference proteome</keyword>
<protein>
    <submittedName>
        <fullName evidence="2">Uncharacterized protein</fullName>
    </submittedName>
</protein>
<accession>A0A9P0DGI6</accession>
<name>A0A9P0DGI6_9CUCU</name>
<proteinExistence type="predicted"/>
<feature type="compositionally biased region" description="Low complexity" evidence="1">
    <location>
        <begin position="61"/>
        <end position="72"/>
    </location>
</feature>
<dbReference type="OrthoDB" id="3231855at2759"/>
<reference evidence="2" key="1">
    <citation type="submission" date="2022-01" db="EMBL/GenBank/DDBJ databases">
        <authorList>
            <person name="King R."/>
        </authorList>
    </citation>
    <scope>NUCLEOTIDE SEQUENCE</scope>
</reference>
<organism evidence="2 3">
    <name type="scientific">Ceutorhynchus assimilis</name>
    <name type="common">cabbage seed weevil</name>
    <dbReference type="NCBI Taxonomy" id="467358"/>
    <lineage>
        <taxon>Eukaryota</taxon>
        <taxon>Metazoa</taxon>
        <taxon>Ecdysozoa</taxon>
        <taxon>Arthropoda</taxon>
        <taxon>Hexapoda</taxon>
        <taxon>Insecta</taxon>
        <taxon>Pterygota</taxon>
        <taxon>Neoptera</taxon>
        <taxon>Endopterygota</taxon>
        <taxon>Coleoptera</taxon>
        <taxon>Polyphaga</taxon>
        <taxon>Cucujiformia</taxon>
        <taxon>Curculionidae</taxon>
        <taxon>Ceutorhynchinae</taxon>
        <taxon>Ceutorhynchus</taxon>
    </lineage>
</organism>
<feature type="compositionally biased region" description="Polar residues" evidence="1">
    <location>
        <begin position="1"/>
        <end position="12"/>
    </location>
</feature>
<evidence type="ECO:0000313" key="3">
    <source>
        <dbReference type="Proteomes" id="UP001152799"/>
    </source>
</evidence>
<evidence type="ECO:0000256" key="1">
    <source>
        <dbReference type="SAM" id="MobiDB-lite"/>
    </source>
</evidence>
<dbReference type="Proteomes" id="UP001152799">
    <property type="component" value="Chromosome 1"/>
</dbReference>
<feature type="region of interest" description="Disordered" evidence="1">
    <location>
        <begin position="1"/>
        <end position="74"/>
    </location>
</feature>
<dbReference type="EMBL" id="OU892277">
    <property type="protein sequence ID" value="CAH1122508.1"/>
    <property type="molecule type" value="Genomic_DNA"/>
</dbReference>
<sequence length="487" mass="54576">MASFSPSPNQKFCSKIPPPMAPRDSWGQTSTKSQQSSSIDGLLNADSSSKQAPVLKPVFPTKTTQSSSTSSKELPRLRRYIGKVKYANDNFAGPDLVRYIGNPLDIDNNYLKQLERIRLTGYGPNAVAGAAQTSLSPPKDMEIEDFKCVGAASFTNKNNDTIITIEVDLGDNLVNIDDDLSKKLERIRLTRYSPDDVAGVPQTSSSHPKVMQIEDLRCVGVASSTNENNETFGDNLRGTLTKKLEDKFADPDLMRYSNYGVAQAPQTSSSYPKDMKIKDFKCFGAASSTRENNYTIEDNLGDSLTNKLEDKFTDPNLMRYIGNNKVNIDDEFSKKLESIRLTRYSNNGVAEARQTSSLHPKDMKIEELKCVRAASCSYNYNNDTFEINLGYDLVRQLENIFADTAASSSYDNNDTFEVNLGNDLVKQLEDKFADPDLQYPKGFQPVVQMPVAFARKFYKICVKSMYEQQDIHQDEKLPETYKKGKMQ</sequence>
<feature type="compositionally biased region" description="Low complexity" evidence="1">
    <location>
        <begin position="28"/>
        <end position="38"/>
    </location>
</feature>
<evidence type="ECO:0000313" key="2">
    <source>
        <dbReference type="EMBL" id="CAH1122508.1"/>
    </source>
</evidence>
<gene>
    <name evidence="2" type="ORF">CEUTPL_LOCUS1571</name>
</gene>
<dbReference type="AlphaFoldDB" id="A0A9P0DGI6"/>